<dbReference type="Gene3D" id="2.40.420.20">
    <property type="match status" value="1"/>
</dbReference>
<dbReference type="GO" id="GO:1990281">
    <property type="term" value="C:efflux pump complex"/>
    <property type="evidence" value="ECO:0007669"/>
    <property type="project" value="TreeGrafter"/>
</dbReference>
<dbReference type="PANTHER" id="PTHR30469:SF15">
    <property type="entry name" value="HLYD FAMILY OF SECRETION PROTEINS"/>
    <property type="match status" value="1"/>
</dbReference>
<keyword evidence="2" id="KW-0175">Coiled coil</keyword>
<dbReference type="OrthoDB" id="9801814at2"/>
<evidence type="ECO:0000256" key="2">
    <source>
        <dbReference type="SAM" id="Coils"/>
    </source>
</evidence>
<keyword evidence="7" id="KW-1185">Reference proteome</keyword>
<dbReference type="InterPro" id="IPR058625">
    <property type="entry name" value="MdtA-like_BSH"/>
</dbReference>
<feature type="signal peptide" evidence="3">
    <location>
        <begin position="1"/>
        <end position="23"/>
    </location>
</feature>
<dbReference type="Gene3D" id="2.40.30.170">
    <property type="match status" value="1"/>
</dbReference>
<dbReference type="AlphaFoldDB" id="A0A399SZH1"/>
<name>A0A399SZH1_9BACT</name>
<evidence type="ECO:0000256" key="1">
    <source>
        <dbReference type="ARBA" id="ARBA00009477"/>
    </source>
</evidence>
<dbReference type="Pfam" id="PF25954">
    <property type="entry name" value="Beta-barrel_RND_2"/>
    <property type="match status" value="1"/>
</dbReference>
<evidence type="ECO:0000259" key="4">
    <source>
        <dbReference type="Pfam" id="PF25917"/>
    </source>
</evidence>
<reference evidence="6 7" key="1">
    <citation type="submission" date="2018-08" db="EMBL/GenBank/DDBJ databases">
        <title>Pallidiluteibacterium maritimus gen. nov., sp. nov., isolated from coastal sediment.</title>
        <authorList>
            <person name="Zhou L.Y."/>
        </authorList>
    </citation>
    <scope>NUCLEOTIDE SEQUENCE [LARGE SCALE GENOMIC DNA]</scope>
    <source>
        <strain evidence="6 7">XSD2</strain>
    </source>
</reference>
<feature type="coiled-coil region" evidence="2">
    <location>
        <begin position="106"/>
        <end position="133"/>
    </location>
</feature>
<dbReference type="Gene3D" id="2.40.50.100">
    <property type="match status" value="1"/>
</dbReference>
<dbReference type="EMBL" id="QWGR01000006">
    <property type="protein sequence ID" value="RIJ48012.1"/>
    <property type="molecule type" value="Genomic_DNA"/>
</dbReference>
<evidence type="ECO:0000313" key="7">
    <source>
        <dbReference type="Proteomes" id="UP000265926"/>
    </source>
</evidence>
<evidence type="ECO:0000259" key="5">
    <source>
        <dbReference type="Pfam" id="PF25954"/>
    </source>
</evidence>
<dbReference type="SUPFAM" id="SSF111369">
    <property type="entry name" value="HlyD-like secretion proteins"/>
    <property type="match status" value="1"/>
</dbReference>
<dbReference type="InterPro" id="IPR006143">
    <property type="entry name" value="RND_pump_MFP"/>
</dbReference>
<dbReference type="RefSeq" id="WP_119438358.1">
    <property type="nucleotide sequence ID" value="NZ_QWGR01000006.1"/>
</dbReference>
<evidence type="ECO:0000256" key="3">
    <source>
        <dbReference type="SAM" id="SignalP"/>
    </source>
</evidence>
<comment type="caution">
    <text evidence="6">The sequence shown here is derived from an EMBL/GenBank/DDBJ whole genome shotgun (WGS) entry which is preliminary data.</text>
</comment>
<comment type="similarity">
    <text evidence="1">Belongs to the membrane fusion protein (MFP) (TC 8.A.1) family.</text>
</comment>
<keyword evidence="3" id="KW-0732">Signal</keyword>
<dbReference type="Gene3D" id="1.10.287.470">
    <property type="entry name" value="Helix hairpin bin"/>
    <property type="match status" value="1"/>
</dbReference>
<gene>
    <name evidence="6" type="ORF">D1614_12920</name>
</gene>
<feature type="domain" description="Multidrug resistance protein MdtA-like barrel-sandwich hybrid" evidence="4">
    <location>
        <begin position="68"/>
        <end position="199"/>
    </location>
</feature>
<dbReference type="GO" id="GO:0015562">
    <property type="term" value="F:efflux transmembrane transporter activity"/>
    <property type="evidence" value="ECO:0007669"/>
    <property type="project" value="TreeGrafter"/>
</dbReference>
<feature type="chain" id="PRO_5017235765" evidence="3">
    <location>
        <begin position="24"/>
        <end position="364"/>
    </location>
</feature>
<dbReference type="Pfam" id="PF25917">
    <property type="entry name" value="BSH_RND"/>
    <property type="match status" value="1"/>
</dbReference>
<organism evidence="6 7">
    <name type="scientific">Maribellus luteus</name>
    <dbReference type="NCBI Taxonomy" id="2305463"/>
    <lineage>
        <taxon>Bacteria</taxon>
        <taxon>Pseudomonadati</taxon>
        <taxon>Bacteroidota</taxon>
        <taxon>Bacteroidia</taxon>
        <taxon>Marinilabiliales</taxon>
        <taxon>Prolixibacteraceae</taxon>
        <taxon>Maribellus</taxon>
    </lineage>
</organism>
<evidence type="ECO:0000313" key="6">
    <source>
        <dbReference type="EMBL" id="RIJ48012.1"/>
    </source>
</evidence>
<proteinExistence type="inferred from homology"/>
<dbReference type="Proteomes" id="UP000265926">
    <property type="component" value="Unassembled WGS sequence"/>
</dbReference>
<dbReference type="InterPro" id="IPR058792">
    <property type="entry name" value="Beta-barrel_RND_2"/>
</dbReference>
<accession>A0A399SZH1</accession>
<feature type="domain" description="CusB-like beta-barrel" evidence="5">
    <location>
        <begin position="213"/>
        <end position="286"/>
    </location>
</feature>
<dbReference type="NCBIfam" id="TIGR01730">
    <property type="entry name" value="RND_mfp"/>
    <property type="match status" value="1"/>
</dbReference>
<sequence>MQVKSINKNLFIALAAMGLFVAACGKKENTATTSNPEKIQVKVATAKLEEFPMENSFSGKLEADKQSNLSTRMMGQITAIYAKPGQKVSKGDLLIQIRNQDILAKKAQVEANKVEATTAYESAEKDLKRFEALHAANSASDKELDDMRTHYQMAKARLSAVEQMEREVDENIRYTAIRAPYNGTITGKFVNEGDMANPGMPLLSMESPSQWKVYARIPELEIANVKLNDPVKVQFTASPGTEVAGVISEINPSSANTGSQFEAKILLDADAVKTIDLYSGMYATVLHAKGTEKMIRVPQSSLVKRGQLTGLYTVGANNNSVLRWIRTGKTYNDSTEVLSGLSDGEKYILSGEGKLYDGAIVENK</sequence>
<dbReference type="PROSITE" id="PS51257">
    <property type="entry name" value="PROKAR_LIPOPROTEIN"/>
    <property type="match status" value="1"/>
</dbReference>
<dbReference type="PANTHER" id="PTHR30469">
    <property type="entry name" value="MULTIDRUG RESISTANCE PROTEIN MDTA"/>
    <property type="match status" value="1"/>
</dbReference>
<protein>
    <submittedName>
        <fullName evidence="6">Efflux RND transporter periplasmic adaptor subunit</fullName>
    </submittedName>
</protein>